<dbReference type="PANTHER" id="PTHR24637">
    <property type="entry name" value="COLLAGEN"/>
    <property type="match status" value="1"/>
</dbReference>
<evidence type="ECO:0000256" key="2">
    <source>
        <dbReference type="SAM" id="MobiDB-lite"/>
    </source>
</evidence>
<organism evidence="4 5">
    <name type="scientific">Setaria digitata</name>
    <dbReference type="NCBI Taxonomy" id="48799"/>
    <lineage>
        <taxon>Eukaryota</taxon>
        <taxon>Metazoa</taxon>
        <taxon>Ecdysozoa</taxon>
        <taxon>Nematoda</taxon>
        <taxon>Chromadorea</taxon>
        <taxon>Rhabditida</taxon>
        <taxon>Spirurina</taxon>
        <taxon>Spiruromorpha</taxon>
        <taxon>Filarioidea</taxon>
        <taxon>Setariidae</taxon>
        <taxon>Setaria</taxon>
    </lineage>
</organism>
<dbReference type="AlphaFoldDB" id="A0A915PFQ3"/>
<dbReference type="PANTHER" id="PTHR24637:SF377">
    <property type="entry name" value="COLLAGEN TYPE IX ALPHA 1 CHAIN"/>
    <property type="match status" value="1"/>
</dbReference>
<evidence type="ECO:0000313" key="5">
    <source>
        <dbReference type="WBParaSite" id="sdigi.contig143.g5174.t1"/>
    </source>
</evidence>
<name>A0A915PFQ3_9BILA</name>
<feature type="region of interest" description="Disordered" evidence="2">
    <location>
        <begin position="151"/>
        <end position="211"/>
    </location>
</feature>
<dbReference type="WBParaSite" id="sdigi.contig143.g5174.t1">
    <property type="protein sequence ID" value="sdigi.contig143.g5174.t1"/>
    <property type="gene ID" value="sdigi.contig143.g5174"/>
</dbReference>
<evidence type="ECO:0000256" key="1">
    <source>
        <dbReference type="ARBA" id="ARBA00022737"/>
    </source>
</evidence>
<feature type="compositionally biased region" description="Low complexity" evidence="2">
    <location>
        <begin position="157"/>
        <end position="196"/>
    </location>
</feature>
<proteinExistence type="predicted"/>
<reference evidence="5" key="1">
    <citation type="submission" date="2022-11" db="UniProtKB">
        <authorList>
            <consortium name="WormBaseParasite"/>
        </authorList>
    </citation>
    <scope>IDENTIFICATION</scope>
</reference>
<dbReference type="Proteomes" id="UP000887581">
    <property type="component" value="Unplaced"/>
</dbReference>
<evidence type="ECO:0000256" key="3">
    <source>
        <dbReference type="SAM" id="SignalP"/>
    </source>
</evidence>
<sequence length="254" mass="27404">MHLPLFCGILIEILSTVAFGQEDLVEVEVVITTVSPTVAVTTTTEEISETTTAFSPWIRPSPPTLTLNASIELNITAKTISPSTNVSDGLTSTASLPPGNVSVPVLPTKLVSTPENVSITSLPVSSNKTYLICYMLTRTCPSYGHHGQYGNQKHHGQYGSQGHHGHYGNQGHHGQYGSQGHHGHYGNQGHHGQDGNQGHHGQDGNQGHHHTNNQQCLCPPYAYICYGPYTKIACPKGIHNMDRPFGDGDDDIRI</sequence>
<accession>A0A915PFQ3</accession>
<evidence type="ECO:0000313" key="4">
    <source>
        <dbReference type="Proteomes" id="UP000887581"/>
    </source>
</evidence>
<dbReference type="InterPro" id="IPR008160">
    <property type="entry name" value="Collagen"/>
</dbReference>
<protein>
    <submittedName>
        <fullName evidence="5">Uncharacterized protein</fullName>
    </submittedName>
</protein>
<keyword evidence="1" id="KW-0677">Repeat</keyword>
<dbReference type="Pfam" id="PF01391">
    <property type="entry name" value="Collagen"/>
    <property type="match status" value="1"/>
</dbReference>
<keyword evidence="3" id="KW-0732">Signal</keyword>
<feature type="chain" id="PRO_5038139425" evidence="3">
    <location>
        <begin position="21"/>
        <end position="254"/>
    </location>
</feature>
<feature type="signal peptide" evidence="3">
    <location>
        <begin position="1"/>
        <end position="20"/>
    </location>
</feature>
<keyword evidence="4" id="KW-1185">Reference proteome</keyword>